<keyword evidence="2" id="KW-1185">Reference proteome</keyword>
<dbReference type="AlphaFoldDB" id="A0A2S6NN78"/>
<dbReference type="SUPFAM" id="SSF140804">
    <property type="entry name" value="YidB-like"/>
    <property type="match status" value="1"/>
</dbReference>
<proteinExistence type="predicted"/>
<evidence type="ECO:0000313" key="1">
    <source>
        <dbReference type="EMBL" id="PPQ38305.1"/>
    </source>
</evidence>
<dbReference type="RefSeq" id="WP_104517253.1">
    <property type="nucleotide sequence ID" value="NZ_NHRY01000041.1"/>
</dbReference>
<gene>
    <name evidence="1" type="ORF">CCS01_02445</name>
</gene>
<dbReference type="InterPro" id="IPR045372">
    <property type="entry name" value="YidB"/>
</dbReference>
<dbReference type="Gene3D" id="1.10.10.690">
    <property type="entry name" value="YidB-like"/>
    <property type="match status" value="1"/>
</dbReference>
<organism evidence="1 2">
    <name type="scientific">Rhodopila globiformis</name>
    <name type="common">Rhodopseudomonas globiformis</name>
    <dbReference type="NCBI Taxonomy" id="1071"/>
    <lineage>
        <taxon>Bacteria</taxon>
        <taxon>Pseudomonadati</taxon>
        <taxon>Pseudomonadota</taxon>
        <taxon>Alphaproteobacteria</taxon>
        <taxon>Acetobacterales</taxon>
        <taxon>Acetobacteraceae</taxon>
        <taxon>Rhodopila</taxon>
    </lineage>
</organism>
<comment type="caution">
    <text evidence="1">The sequence shown here is derived from an EMBL/GenBank/DDBJ whole genome shotgun (WGS) entry which is preliminary data.</text>
</comment>
<reference evidence="1 2" key="1">
    <citation type="journal article" date="2018" name="Arch. Microbiol.">
        <title>New insights into the metabolic potential of the phototrophic purple bacterium Rhodopila globiformis DSM 161(T) from its draft genome sequence and evidence for a vanadium-dependent nitrogenase.</title>
        <authorList>
            <person name="Imhoff J.F."/>
            <person name="Rahn T."/>
            <person name="Kunzel S."/>
            <person name="Neulinger S.C."/>
        </authorList>
    </citation>
    <scope>NUCLEOTIDE SEQUENCE [LARGE SCALE GENOMIC DNA]</scope>
    <source>
        <strain evidence="1 2">DSM 161</strain>
    </source>
</reference>
<accession>A0A2S6NN78</accession>
<dbReference type="Proteomes" id="UP000239724">
    <property type="component" value="Unassembled WGS sequence"/>
</dbReference>
<sequence length="166" mass="17253">MPAARPARATDATISFGGQTHMSGFFGQILQGVLGGGQQQGQASVLNTILQQVLSVREGDQQGIPAIIAKFQNAGLGDHVQSWIGTGPNAPVSPQQVGSVFSMQQIMEWAQQFGITPEVLQNLLAQGLPQVIDHLTPQGQVPSQPPEAGDLAGVLGRILGGSSRPA</sequence>
<dbReference type="EMBL" id="NHRY01000041">
    <property type="protein sequence ID" value="PPQ38305.1"/>
    <property type="molecule type" value="Genomic_DNA"/>
</dbReference>
<evidence type="ECO:0000313" key="2">
    <source>
        <dbReference type="Proteomes" id="UP000239724"/>
    </source>
</evidence>
<evidence type="ECO:0008006" key="3">
    <source>
        <dbReference type="Google" id="ProtNLM"/>
    </source>
</evidence>
<protein>
    <recommendedName>
        <fullName evidence="3">DUF937 domain-containing protein</fullName>
    </recommendedName>
</protein>
<dbReference type="Pfam" id="PF20159">
    <property type="entry name" value="YidB"/>
    <property type="match status" value="1"/>
</dbReference>
<name>A0A2S6NN78_RHOGL</name>
<dbReference type="InterPro" id="IPR027405">
    <property type="entry name" value="YidB-like"/>
</dbReference>